<dbReference type="Gene3D" id="3.40.50.1000">
    <property type="entry name" value="HAD superfamily/HAD-like"/>
    <property type="match status" value="1"/>
</dbReference>
<organism evidence="1 2">
    <name type="scientific">Marmoricola endophyticus</name>
    <dbReference type="NCBI Taxonomy" id="2040280"/>
    <lineage>
        <taxon>Bacteria</taxon>
        <taxon>Bacillati</taxon>
        <taxon>Actinomycetota</taxon>
        <taxon>Actinomycetes</taxon>
        <taxon>Propionibacteriales</taxon>
        <taxon>Nocardioidaceae</taxon>
        <taxon>Marmoricola</taxon>
    </lineage>
</organism>
<dbReference type="EMBL" id="BMKQ01000001">
    <property type="protein sequence ID" value="GGF48019.1"/>
    <property type="molecule type" value="Genomic_DNA"/>
</dbReference>
<dbReference type="SUPFAM" id="SSF56784">
    <property type="entry name" value="HAD-like"/>
    <property type="match status" value="1"/>
</dbReference>
<keyword evidence="1" id="KW-0378">Hydrolase</keyword>
<keyword evidence="2" id="KW-1185">Reference proteome</keyword>
<dbReference type="GO" id="GO:0016791">
    <property type="term" value="F:phosphatase activity"/>
    <property type="evidence" value="ECO:0007669"/>
    <property type="project" value="TreeGrafter"/>
</dbReference>
<reference evidence="1" key="2">
    <citation type="submission" date="2020-09" db="EMBL/GenBank/DDBJ databases">
        <authorList>
            <person name="Sun Q."/>
            <person name="Zhou Y."/>
        </authorList>
    </citation>
    <scope>NUCLEOTIDE SEQUENCE</scope>
    <source>
        <strain evidence="1">CGMCC 1.16067</strain>
    </source>
</reference>
<dbReference type="PANTHER" id="PTHR10000">
    <property type="entry name" value="PHOSPHOSERINE PHOSPHATASE"/>
    <property type="match status" value="1"/>
</dbReference>
<dbReference type="Proteomes" id="UP000649179">
    <property type="component" value="Unassembled WGS sequence"/>
</dbReference>
<dbReference type="GO" id="GO:0005829">
    <property type="term" value="C:cytosol"/>
    <property type="evidence" value="ECO:0007669"/>
    <property type="project" value="TreeGrafter"/>
</dbReference>
<dbReference type="NCBIfam" id="TIGR00099">
    <property type="entry name" value="Cof-subfamily"/>
    <property type="match status" value="1"/>
</dbReference>
<dbReference type="GO" id="GO:0000287">
    <property type="term" value="F:magnesium ion binding"/>
    <property type="evidence" value="ECO:0007669"/>
    <property type="project" value="TreeGrafter"/>
</dbReference>
<dbReference type="InterPro" id="IPR006379">
    <property type="entry name" value="HAD-SF_hydro_IIB"/>
</dbReference>
<comment type="caution">
    <text evidence="1">The sequence shown here is derived from an EMBL/GenBank/DDBJ whole genome shotgun (WGS) entry which is preliminary data.</text>
</comment>
<dbReference type="PANTHER" id="PTHR10000:SF53">
    <property type="entry name" value="5-AMINO-6-(5-PHOSPHO-D-RIBITYLAMINO)URACIL PHOSPHATASE YBJI-RELATED"/>
    <property type="match status" value="1"/>
</dbReference>
<dbReference type="InterPro" id="IPR023214">
    <property type="entry name" value="HAD_sf"/>
</dbReference>
<dbReference type="AlphaFoldDB" id="A0A917BKW0"/>
<dbReference type="InterPro" id="IPR000150">
    <property type="entry name" value="Cof"/>
</dbReference>
<evidence type="ECO:0000313" key="1">
    <source>
        <dbReference type="EMBL" id="GGF48019.1"/>
    </source>
</evidence>
<gene>
    <name evidence="1" type="ORF">GCM10011519_22520</name>
</gene>
<proteinExistence type="predicted"/>
<dbReference type="NCBIfam" id="TIGR01484">
    <property type="entry name" value="HAD-SF-IIB"/>
    <property type="match status" value="1"/>
</dbReference>
<dbReference type="Pfam" id="PF08282">
    <property type="entry name" value="Hydrolase_3"/>
    <property type="match status" value="1"/>
</dbReference>
<dbReference type="Gene3D" id="3.30.1240.10">
    <property type="match status" value="1"/>
</dbReference>
<protein>
    <submittedName>
        <fullName evidence="1">Hydrolase</fullName>
    </submittedName>
</protein>
<dbReference type="RefSeq" id="WP_229660798.1">
    <property type="nucleotide sequence ID" value="NZ_BMKQ01000001.1"/>
</dbReference>
<dbReference type="SFLD" id="SFLDG01140">
    <property type="entry name" value="C2.B:_Phosphomannomutase_and_P"/>
    <property type="match status" value="1"/>
</dbReference>
<reference evidence="1" key="1">
    <citation type="journal article" date="2014" name="Int. J. Syst. Evol. Microbiol.">
        <title>Complete genome sequence of Corynebacterium casei LMG S-19264T (=DSM 44701T), isolated from a smear-ripened cheese.</title>
        <authorList>
            <consortium name="US DOE Joint Genome Institute (JGI-PGF)"/>
            <person name="Walter F."/>
            <person name="Albersmeier A."/>
            <person name="Kalinowski J."/>
            <person name="Ruckert C."/>
        </authorList>
    </citation>
    <scope>NUCLEOTIDE SEQUENCE</scope>
    <source>
        <strain evidence="1">CGMCC 1.16067</strain>
    </source>
</reference>
<name>A0A917BKW0_9ACTN</name>
<evidence type="ECO:0000313" key="2">
    <source>
        <dbReference type="Proteomes" id="UP000649179"/>
    </source>
</evidence>
<sequence>MPDIPGLPGLPDLPDGIGLVAVDMDGTLLDGDGQIPEDLWPLIERLHAHGGWFAPASGRQYATLERQFARAGDGLVYVAENGTYVVRDGVEVSSTTIARPVVSALVERLRALAEQRDVGTVVCGKHAAYVERTDRAFLDHVDPYYASLEVVDDLLAVDDDIIKVAGRDAVSSSPLAAPLEETAPGHQVVVSGQHWLDVMAAGANKGTALRALQADLGVTPAQTVVFGDYLNDLEMLDAAEASFAVANAHEDVRARAAYLAPANTEGGVITVLGALLDQVGG</sequence>
<accession>A0A917BKW0</accession>
<dbReference type="CDD" id="cd07518">
    <property type="entry name" value="HAD_YbiV-Like"/>
    <property type="match status" value="1"/>
</dbReference>
<dbReference type="SFLD" id="SFLDS00003">
    <property type="entry name" value="Haloacid_Dehalogenase"/>
    <property type="match status" value="1"/>
</dbReference>
<dbReference type="InterPro" id="IPR036412">
    <property type="entry name" value="HAD-like_sf"/>
</dbReference>